<organism evidence="2 3">
    <name type="scientific">Thalassiosira oceanica</name>
    <name type="common">Marine diatom</name>
    <dbReference type="NCBI Taxonomy" id="159749"/>
    <lineage>
        <taxon>Eukaryota</taxon>
        <taxon>Sar</taxon>
        <taxon>Stramenopiles</taxon>
        <taxon>Ochrophyta</taxon>
        <taxon>Bacillariophyta</taxon>
        <taxon>Coscinodiscophyceae</taxon>
        <taxon>Thalassiosirophycidae</taxon>
        <taxon>Thalassiosirales</taxon>
        <taxon>Thalassiosiraceae</taxon>
        <taxon>Thalassiosira</taxon>
    </lineage>
</organism>
<dbReference type="Proteomes" id="UP000266841">
    <property type="component" value="Unassembled WGS sequence"/>
</dbReference>
<accession>K0T5H4</accession>
<comment type="caution">
    <text evidence="2">The sequence shown here is derived from an EMBL/GenBank/DDBJ whole genome shotgun (WGS) entry which is preliminary data.</text>
</comment>
<proteinExistence type="predicted"/>
<gene>
    <name evidence="2" type="ORF">THAOC_06095</name>
</gene>
<evidence type="ECO:0000313" key="2">
    <source>
        <dbReference type="EMBL" id="EJK72379.1"/>
    </source>
</evidence>
<evidence type="ECO:0000313" key="3">
    <source>
        <dbReference type="Proteomes" id="UP000266841"/>
    </source>
</evidence>
<feature type="region of interest" description="Disordered" evidence="1">
    <location>
        <begin position="1"/>
        <end position="92"/>
    </location>
</feature>
<keyword evidence="3" id="KW-1185">Reference proteome</keyword>
<protein>
    <submittedName>
        <fullName evidence="2">Uncharacterized protein</fullName>
    </submittedName>
</protein>
<dbReference type="EMBL" id="AGNL01005938">
    <property type="protein sequence ID" value="EJK72379.1"/>
    <property type="molecule type" value="Genomic_DNA"/>
</dbReference>
<dbReference type="AlphaFoldDB" id="K0T5H4"/>
<feature type="compositionally biased region" description="Pro residues" evidence="1">
    <location>
        <begin position="68"/>
        <end position="79"/>
    </location>
</feature>
<name>K0T5H4_THAOC</name>
<evidence type="ECO:0000256" key="1">
    <source>
        <dbReference type="SAM" id="MobiDB-lite"/>
    </source>
</evidence>
<sequence length="373" mass="40289">GISVYPPLSASSNDTGVYASPSPGGPGGLVDDRTVHSAVGTSAPAGENNQRYETLTLGGGARPEDGGGPPPPNSIPSPSPSDEADDSLGPKYVIGVAGRGGWKSIPEMSAFPIVARKSFRAESHAPMASNLLSPCRRFRSFFTPGRHATRLRPPPEPRCDLAREVGDVPELVAGDVTPEDEDEQDEGRVDRVEEVEDVERVHLPGVRGPDFRMLFFGCRDAGGQKRASESESKISGGRRTGVYCDGCIESIECFLKLLNWAIFVFASSNAARRRGRGALRVESCAVPPSPFNARGPEERQWQRPALIWSRNWDPSLVYPARFGPFRPAGGAVPEYRRTAKRASILSHQPQPAFDTTKSCLKASRRRKGLGVTE</sequence>
<reference evidence="2 3" key="1">
    <citation type="journal article" date="2012" name="Genome Biol.">
        <title>Genome and low-iron response of an oceanic diatom adapted to chronic iron limitation.</title>
        <authorList>
            <person name="Lommer M."/>
            <person name="Specht M."/>
            <person name="Roy A.S."/>
            <person name="Kraemer L."/>
            <person name="Andreson R."/>
            <person name="Gutowska M.A."/>
            <person name="Wolf J."/>
            <person name="Bergner S.V."/>
            <person name="Schilhabel M.B."/>
            <person name="Klostermeier U.C."/>
            <person name="Beiko R.G."/>
            <person name="Rosenstiel P."/>
            <person name="Hippler M."/>
            <person name="Laroche J."/>
        </authorList>
    </citation>
    <scope>NUCLEOTIDE SEQUENCE [LARGE SCALE GENOMIC DNA]</scope>
    <source>
        <strain evidence="2 3">CCMP1005</strain>
    </source>
</reference>
<feature type="non-terminal residue" evidence="2">
    <location>
        <position position="1"/>
    </location>
</feature>